<dbReference type="GO" id="GO:0005737">
    <property type="term" value="C:cytoplasm"/>
    <property type="evidence" value="ECO:0007669"/>
    <property type="project" value="UniProtKB-SubCell"/>
</dbReference>
<feature type="binding site" evidence="9">
    <location>
        <position position="266"/>
    </location>
    <ligand>
        <name>Mn(2+)</name>
        <dbReference type="ChEBI" id="CHEBI:29035"/>
        <label>2</label>
    </ligand>
</feature>
<evidence type="ECO:0000256" key="3">
    <source>
        <dbReference type="ARBA" id="ARBA00009528"/>
    </source>
</evidence>
<dbReference type="STRING" id="1122198.SAMN02745729_12056"/>
<dbReference type="Pfam" id="PF02789">
    <property type="entry name" value="Peptidase_M17_N"/>
    <property type="match status" value="1"/>
</dbReference>
<dbReference type="PANTHER" id="PTHR11963:SF23">
    <property type="entry name" value="CYTOSOL AMINOPEPTIDASE"/>
    <property type="match status" value="1"/>
</dbReference>
<keyword evidence="7 9" id="KW-0378">Hydrolase</keyword>
<evidence type="ECO:0000256" key="2">
    <source>
        <dbReference type="ARBA" id="ARBA00000967"/>
    </source>
</evidence>
<keyword evidence="9" id="KW-0963">Cytoplasm</keyword>
<keyword evidence="6 9" id="KW-0479">Metal-binding</keyword>
<dbReference type="SUPFAM" id="SSF53187">
    <property type="entry name" value="Zn-dependent exopeptidases"/>
    <property type="match status" value="1"/>
</dbReference>
<dbReference type="Gene3D" id="3.40.220.10">
    <property type="entry name" value="Leucine Aminopeptidase, subunit E, domain 1"/>
    <property type="match status" value="1"/>
</dbReference>
<sequence>MDFEIINGSVETLETECIVVALEAEGKLCPSAEAIDTAANGYLSDLINSSDISGKAGEQLLLFKVPGIKANRVLLVGLGKPEERKDRHYRKLIKGITATLKKSGIGSVLFALDGCASEQDDVYRETRQLVEWISADFYQYDETKSKKADPIKLEQIMIKLDEEDIELGEGALLDGVAIANGVDTAREVGNLPGNICTPVYLAERAQALAEEFEELQVNVLDEEQMAELGMNALLAVGKGSAQPSQLIVIEYRGGEDDEKPHALVGKGITFDTGGISLKPGAGMDEMKFDMCGAASVLGTMEALAEMQLPINVVGIIAAAENMPGSKATKPGDIVTTMSGQTVEILNTDAEGRLVLCDALTYAGRFEPQSVVDIATLTGACIIALGHQATGVLSNNEELASALLEAGDYAADRGWPLPLWDEFQEQLDSNFADIANIGGRAAGTITAACFLSRFTKEYNWAHLDIAGVAWNSNGKEKGATGRCVPMLCQYLLDLAEQVEIDEHDHDHGE</sequence>
<dbReference type="NCBIfam" id="NF002074">
    <property type="entry name" value="PRK00913.1-4"/>
    <property type="match status" value="1"/>
</dbReference>
<feature type="active site" evidence="9">
    <location>
        <position position="352"/>
    </location>
</feature>
<dbReference type="Pfam" id="PF00883">
    <property type="entry name" value="Peptidase_M17"/>
    <property type="match status" value="1"/>
</dbReference>
<feature type="binding site" evidence="9">
    <location>
        <position position="289"/>
    </location>
    <ligand>
        <name>Mn(2+)</name>
        <dbReference type="ChEBI" id="CHEBI:29035"/>
        <label>2</label>
    </ligand>
</feature>
<keyword evidence="12" id="KW-1185">Reference proteome</keyword>
<evidence type="ECO:0000313" key="11">
    <source>
        <dbReference type="EMBL" id="SEB13225.1"/>
    </source>
</evidence>
<dbReference type="InterPro" id="IPR000819">
    <property type="entry name" value="Peptidase_M17_C"/>
</dbReference>
<keyword evidence="5 9" id="KW-0645">Protease</keyword>
<dbReference type="SUPFAM" id="SSF52949">
    <property type="entry name" value="Macro domain-like"/>
    <property type="match status" value="1"/>
</dbReference>
<dbReference type="GO" id="GO:0070006">
    <property type="term" value="F:metalloaminopeptidase activity"/>
    <property type="evidence" value="ECO:0007669"/>
    <property type="project" value="InterPro"/>
</dbReference>
<dbReference type="OrthoDB" id="9809354at2"/>
<dbReference type="InterPro" id="IPR008283">
    <property type="entry name" value="Peptidase_M17_N"/>
</dbReference>
<dbReference type="GO" id="GO:0030145">
    <property type="term" value="F:manganese ion binding"/>
    <property type="evidence" value="ECO:0007669"/>
    <property type="project" value="UniProtKB-UniRule"/>
</dbReference>
<evidence type="ECO:0000256" key="4">
    <source>
        <dbReference type="ARBA" id="ARBA00022438"/>
    </source>
</evidence>
<evidence type="ECO:0000256" key="7">
    <source>
        <dbReference type="ARBA" id="ARBA00022801"/>
    </source>
</evidence>
<dbReference type="InterPro" id="IPR043472">
    <property type="entry name" value="Macro_dom-like"/>
</dbReference>
<evidence type="ECO:0000256" key="9">
    <source>
        <dbReference type="HAMAP-Rule" id="MF_00181"/>
    </source>
</evidence>
<dbReference type="CDD" id="cd00433">
    <property type="entry name" value="Peptidase_M17"/>
    <property type="match status" value="1"/>
</dbReference>
<dbReference type="PANTHER" id="PTHR11963">
    <property type="entry name" value="LEUCINE AMINOPEPTIDASE-RELATED"/>
    <property type="match status" value="1"/>
</dbReference>
<feature type="binding site" evidence="9">
    <location>
        <position position="271"/>
    </location>
    <ligand>
        <name>Mn(2+)</name>
        <dbReference type="ChEBI" id="CHEBI:29035"/>
        <label>1</label>
    </ligand>
</feature>
<dbReference type="EC" id="3.4.11.10" evidence="9"/>
<evidence type="ECO:0000256" key="8">
    <source>
        <dbReference type="ARBA" id="ARBA00023211"/>
    </source>
</evidence>
<accession>A0A1H4GUI3</accession>
<dbReference type="EMBL" id="FNRJ01000020">
    <property type="protein sequence ID" value="SEB13225.1"/>
    <property type="molecule type" value="Genomic_DNA"/>
</dbReference>
<dbReference type="HAMAP" id="MF_00181">
    <property type="entry name" value="Cytosol_peptidase_M17"/>
    <property type="match status" value="1"/>
</dbReference>
<evidence type="ECO:0000256" key="6">
    <source>
        <dbReference type="ARBA" id="ARBA00022723"/>
    </source>
</evidence>
<dbReference type="PROSITE" id="PS00631">
    <property type="entry name" value="CYTOSOL_AP"/>
    <property type="match status" value="1"/>
</dbReference>
<reference evidence="12" key="1">
    <citation type="submission" date="2016-10" db="EMBL/GenBank/DDBJ databases">
        <authorList>
            <person name="Varghese N."/>
            <person name="Submissions S."/>
        </authorList>
    </citation>
    <scope>NUCLEOTIDE SEQUENCE [LARGE SCALE GENOMIC DNA]</scope>
    <source>
        <strain evidence="12">DSM 11526</strain>
    </source>
</reference>
<evidence type="ECO:0000313" key="12">
    <source>
        <dbReference type="Proteomes" id="UP000242469"/>
    </source>
</evidence>
<comment type="catalytic activity">
    <reaction evidence="2 9">
        <text>Release of an N-terminal amino acid, preferentially leucine, but not glutamic or aspartic acids.</text>
        <dbReference type="EC" id="3.4.11.10"/>
    </reaction>
</comment>
<dbReference type="RefSeq" id="WP_091827836.1">
    <property type="nucleotide sequence ID" value="NZ_FNRJ01000020.1"/>
</dbReference>
<dbReference type="Gene3D" id="3.40.630.10">
    <property type="entry name" value="Zn peptidases"/>
    <property type="match status" value="1"/>
</dbReference>
<feature type="active site" evidence="9">
    <location>
        <position position="278"/>
    </location>
</feature>
<dbReference type="PRINTS" id="PR00481">
    <property type="entry name" value="LAMNOPPTDASE"/>
</dbReference>
<dbReference type="FunFam" id="3.40.630.10:FF:000004">
    <property type="entry name" value="Probable cytosol aminopeptidase"/>
    <property type="match status" value="1"/>
</dbReference>
<name>A0A1H4GUI3_9GAMM</name>
<comment type="cofactor">
    <cofactor evidence="9">
        <name>Mn(2+)</name>
        <dbReference type="ChEBI" id="CHEBI:29035"/>
    </cofactor>
    <text evidence="9">Binds 2 manganese ions per subunit.</text>
</comment>
<feature type="binding site" evidence="9">
    <location>
        <position position="350"/>
    </location>
    <ligand>
        <name>Mn(2+)</name>
        <dbReference type="ChEBI" id="CHEBI:29035"/>
        <label>1</label>
    </ligand>
</feature>
<dbReference type="Proteomes" id="UP000242469">
    <property type="component" value="Unassembled WGS sequence"/>
</dbReference>
<protein>
    <recommendedName>
        <fullName evidence="9">Probable cytosol aminopeptidase</fullName>
        <ecNumber evidence="9">3.4.11.1</ecNumber>
    </recommendedName>
    <alternativeName>
        <fullName evidence="9">Leucine aminopeptidase</fullName>
        <shortName evidence="9">LAP</shortName>
        <ecNumber evidence="9">3.4.11.10</ecNumber>
    </alternativeName>
    <alternativeName>
        <fullName evidence="9">Leucyl aminopeptidase</fullName>
    </alternativeName>
</protein>
<dbReference type="AlphaFoldDB" id="A0A1H4GUI3"/>
<feature type="binding site" evidence="9">
    <location>
        <position position="271"/>
    </location>
    <ligand>
        <name>Mn(2+)</name>
        <dbReference type="ChEBI" id="CHEBI:29035"/>
        <label>2</label>
    </ligand>
</feature>
<evidence type="ECO:0000259" key="10">
    <source>
        <dbReference type="PROSITE" id="PS00631"/>
    </source>
</evidence>
<feature type="binding site" evidence="9">
    <location>
        <position position="350"/>
    </location>
    <ligand>
        <name>Mn(2+)</name>
        <dbReference type="ChEBI" id="CHEBI:29035"/>
        <label>2</label>
    </ligand>
</feature>
<dbReference type="EC" id="3.4.11.1" evidence="9"/>
<gene>
    <name evidence="9" type="primary">pepA</name>
    <name evidence="11" type="ORF">SAMN02745729_12056</name>
</gene>
<comment type="subcellular location">
    <subcellularLocation>
        <location evidence="9">Cytoplasm</location>
    </subcellularLocation>
</comment>
<comment type="catalytic activity">
    <reaction evidence="1 9">
        <text>Release of an N-terminal amino acid, Xaa-|-Yaa-, in which Xaa is preferably Leu, but may be other amino acids including Pro although not Arg or Lys, and Yaa may be Pro. Amino acid amides and methyl esters are also readily hydrolyzed, but rates on arylamides are exceedingly low.</text>
        <dbReference type="EC" id="3.4.11.1"/>
    </reaction>
</comment>
<proteinExistence type="inferred from homology"/>
<evidence type="ECO:0000256" key="1">
    <source>
        <dbReference type="ARBA" id="ARBA00000135"/>
    </source>
</evidence>
<comment type="similarity">
    <text evidence="3 9">Belongs to the peptidase M17 family.</text>
</comment>
<keyword evidence="8 9" id="KW-0464">Manganese</keyword>
<dbReference type="InterPro" id="IPR011356">
    <property type="entry name" value="Leucine_aapep/pepB"/>
</dbReference>
<feature type="domain" description="Cytosol aminopeptidase" evidence="10">
    <location>
        <begin position="346"/>
        <end position="353"/>
    </location>
</feature>
<feature type="binding site" evidence="9">
    <location>
        <position position="348"/>
    </location>
    <ligand>
        <name>Mn(2+)</name>
        <dbReference type="ChEBI" id="CHEBI:29035"/>
        <label>1</label>
    </ligand>
</feature>
<comment type="function">
    <text evidence="9">Presumably involved in the processing and regular turnover of intracellular proteins. Catalyzes the removal of unsubstituted N-terminal amino acids from various peptides.</text>
</comment>
<dbReference type="GO" id="GO:0006508">
    <property type="term" value="P:proteolysis"/>
    <property type="evidence" value="ECO:0007669"/>
    <property type="project" value="UniProtKB-KW"/>
</dbReference>
<dbReference type="NCBIfam" id="NF002077">
    <property type="entry name" value="PRK00913.2-4"/>
    <property type="match status" value="1"/>
</dbReference>
<dbReference type="InterPro" id="IPR023042">
    <property type="entry name" value="Peptidase_M17_leu_NH2_pept"/>
</dbReference>
<keyword evidence="4 9" id="KW-0031">Aminopeptidase</keyword>
<organism evidence="11 12">
    <name type="scientific">Marinobacterium iners DSM 11526</name>
    <dbReference type="NCBI Taxonomy" id="1122198"/>
    <lineage>
        <taxon>Bacteria</taxon>
        <taxon>Pseudomonadati</taxon>
        <taxon>Pseudomonadota</taxon>
        <taxon>Gammaproteobacteria</taxon>
        <taxon>Oceanospirillales</taxon>
        <taxon>Oceanospirillaceae</taxon>
        <taxon>Marinobacterium</taxon>
    </lineage>
</organism>
<dbReference type="NCBIfam" id="NF002073">
    <property type="entry name" value="PRK00913.1-2"/>
    <property type="match status" value="1"/>
</dbReference>
<evidence type="ECO:0000256" key="5">
    <source>
        <dbReference type="ARBA" id="ARBA00022670"/>
    </source>
</evidence>